<dbReference type="PANTHER" id="PTHR38464">
    <property type="entry name" value="L-ARABINOSE ISOMERASE"/>
    <property type="match status" value="1"/>
</dbReference>
<feature type="domain" description="L-arabinose isomerase central" evidence="8">
    <location>
        <begin position="204"/>
        <end position="325"/>
    </location>
</feature>
<organism evidence="9 10">
    <name type="scientific">Nocardiopsis flavescens</name>
    <dbReference type="NCBI Taxonomy" id="758803"/>
    <lineage>
        <taxon>Bacteria</taxon>
        <taxon>Bacillati</taxon>
        <taxon>Actinomycetota</taxon>
        <taxon>Actinomycetes</taxon>
        <taxon>Streptosporangiales</taxon>
        <taxon>Nocardiopsidaceae</taxon>
        <taxon>Nocardiopsis</taxon>
    </lineage>
</organism>
<gene>
    <name evidence="9" type="ORF">SAMN05421803_104158</name>
</gene>
<dbReference type="Proteomes" id="UP000184452">
    <property type="component" value="Unassembled WGS sequence"/>
</dbReference>
<dbReference type="STRING" id="758803.SAMN05421803_104158"/>
<dbReference type="InterPro" id="IPR009015">
    <property type="entry name" value="Fucose_isomerase_N/cen_sf"/>
</dbReference>
<evidence type="ECO:0000256" key="4">
    <source>
        <dbReference type="ARBA" id="ARBA00023235"/>
    </source>
</evidence>
<dbReference type="Gene3D" id="3.40.50.10940">
    <property type="match status" value="1"/>
</dbReference>
<evidence type="ECO:0000259" key="7">
    <source>
        <dbReference type="Pfam" id="PF11762"/>
    </source>
</evidence>
<dbReference type="InterPro" id="IPR055390">
    <property type="entry name" value="AraA_central"/>
</dbReference>
<keyword evidence="1" id="KW-0479">Metal-binding</keyword>
<dbReference type="GO" id="GO:0019569">
    <property type="term" value="P:L-arabinose catabolic process to D-xylulose 5-phosphate"/>
    <property type="evidence" value="ECO:0007669"/>
    <property type="project" value="TreeGrafter"/>
</dbReference>
<dbReference type="CDD" id="cd00578">
    <property type="entry name" value="L-fuc_L-ara-isomerases"/>
    <property type="match status" value="1"/>
</dbReference>
<feature type="domain" description="L-arabinose isomerase C-terminal" evidence="7">
    <location>
        <begin position="333"/>
        <end position="475"/>
    </location>
</feature>
<protein>
    <submittedName>
        <fullName evidence="9">L-arabinose isomerase</fullName>
    </submittedName>
</protein>
<dbReference type="InterPro" id="IPR038583">
    <property type="entry name" value="AraA_N_sf"/>
</dbReference>
<accession>A0A1M6HEY7</accession>
<dbReference type="RefSeq" id="WP_073378282.1">
    <property type="nucleotide sequence ID" value="NZ_FQZK01000004.1"/>
</dbReference>
<reference evidence="9 10" key="1">
    <citation type="submission" date="2016-11" db="EMBL/GenBank/DDBJ databases">
        <authorList>
            <person name="Jaros S."/>
            <person name="Januszkiewicz K."/>
            <person name="Wedrychowicz H."/>
        </authorList>
    </citation>
    <scope>NUCLEOTIDE SEQUENCE [LARGE SCALE GENOMIC DNA]</scope>
    <source>
        <strain evidence="9 10">CGMCC 4.5723</strain>
    </source>
</reference>
<dbReference type="InterPro" id="IPR004216">
    <property type="entry name" value="Fuc/Ara_isomerase_C"/>
</dbReference>
<evidence type="ECO:0000256" key="3">
    <source>
        <dbReference type="ARBA" id="ARBA00023211"/>
    </source>
</evidence>
<keyword evidence="4 9" id="KW-0413">Isomerase</keyword>
<evidence type="ECO:0000256" key="5">
    <source>
        <dbReference type="ARBA" id="ARBA00023277"/>
    </source>
</evidence>
<dbReference type="PANTHER" id="PTHR38464:SF1">
    <property type="entry name" value="L-ARABINOSE ISOMERASE"/>
    <property type="match status" value="1"/>
</dbReference>
<dbReference type="GO" id="GO:0008733">
    <property type="term" value="F:L-arabinose isomerase activity"/>
    <property type="evidence" value="ECO:0007669"/>
    <property type="project" value="InterPro"/>
</dbReference>
<dbReference type="GO" id="GO:0005829">
    <property type="term" value="C:cytosol"/>
    <property type="evidence" value="ECO:0007669"/>
    <property type="project" value="TreeGrafter"/>
</dbReference>
<keyword evidence="3" id="KW-0464">Manganese</keyword>
<evidence type="ECO:0000313" key="9">
    <source>
        <dbReference type="EMBL" id="SHJ20758.1"/>
    </source>
</evidence>
<keyword evidence="2" id="KW-0054">Arabinose catabolism</keyword>
<feature type="domain" description="L-arabinose isomerase N-terminal" evidence="6">
    <location>
        <begin position="39"/>
        <end position="181"/>
    </location>
</feature>
<evidence type="ECO:0000256" key="2">
    <source>
        <dbReference type="ARBA" id="ARBA00022935"/>
    </source>
</evidence>
<dbReference type="Pfam" id="PF24856">
    <property type="entry name" value="AraA_central"/>
    <property type="match status" value="1"/>
</dbReference>
<dbReference type="InterPro" id="IPR003762">
    <property type="entry name" value="Lara_isomerase"/>
</dbReference>
<dbReference type="SUPFAM" id="SSF50443">
    <property type="entry name" value="FucI/AraA C-terminal domain-like"/>
    <property type="match status" value="1"/>
</dbReference>
<dbReference type="PIRSF" id="PIRSF001478">
    <property type="entry name" value="L-ara_isomerase"/>
    <property type="match status" value="1"/>
</dbReference>
<dbReference type="AlphaFoldDB" id="A0A1M6HEY7"/>
<keyword evidence="5" id="KW-0119">Carbohydrate metabolism</keyword>
<dbReference type="SUPFAM" id="SSF53743">
    <property type="entry name" value="FucI/AraA N-terminal and middle domains"/>
    <property type="match status" value="1"/>
</dbReference>
<evidence type="ECO:0000313" key="10">
    <source>
        <dbReference type="Proteomes" id="UP000184452"/>
    </source>
</evidence>
<evidence type="ECO:0000259" key="8">
    <source>
        <dbReference type="Pfam" id="PF24856"/>
    </source>
</evidence>
<keyword evidence="10" id="KW-1185">Reference proteome</keyword>
<dbReference type="GO" id="GO:0046872">
    <property type="term" value="F:metal ion binding"/>
    <property type="evidence" value="ECO:0007669"/>
    <property type="project" value="UniProtKB-KW"/>
</dbReference>
<dbReference type="Pfam" id="PF02610">
    <property type="entry name" value="AraA_N"/>
    <property type="match status" value="1"/>
</dbReference>
<name>A0A1M6HEY7_9ACTN</name>
<evidence type="ECO:0000256" key="1">
    <source>
        <dbReference type="ARBA" id="ARBA00022723"/>
    </source>
</evidence>
<dbReference type="InterPro" id="IPR055389">
    <property type="entry name" value="AraA_N"/>
</dbReference>
<dbReference type="Pfam" id="PF11762">
    <property type="entry name" value="Arabinose_Iso_C"/>
    <property type="match status" value="1"/>
</dbReference>
<sequence length="479" mass="51795">MPVPPAPAPSPGSAVQDGPPRIGLLGIMQPLYDDMIPGITEHQARYASRVAERLSGIAEWTVAPPVRGREDAERAVREFEEAGLDGVLVVMLTYGPSLRVTRALSGSRLPLALANIQPEAAVSASWDMDDMTYNQGIHGAQDTANALVRAQVPFEVVTGDWESPEFGERVGRWARAARAVCALRRLRVGVFGYPMNGMGDARVDETSLLRVVGPEVHVIAPGALHRTMAGLPGEAVRDLMSWEDSVFEVDGRLSEEEREDHARMQLGIELLLEESGCGAYSTHFDAIGEDGRFTRLPMAAASTLMAKGYGFAGEGDVLAASIVYAGHRLAGDGHFTEMYAMDFPGDSILMSHMGEGNWRLAREDEPVRLIKRPLGIGGLADPPTLLFRYRPGPATLASLVALGGDRFRLVVAEGEVLDGAELPALEMPYGSFRPDSGVQGCMDAWLRAGGTHHMVMNTGRRAQDWQVLCRLTGIEYVPV</sequence>
<dbReference type="EMBL" id="FQZK01000004">
    <property type="protein sequence ID" value="SHJ20758.1"/>
    <property type="molecule type" value="Genomic_DNA"/>
</dbReference>
<proteinExistence type="predicted"/>
<dbReference type="InterPro" id="IPR024664">
    <property type="entry name" value="Ara_Isoase_C"/>
</dbReference>
<evidence type="ECO:0000259" key="6">
    <source>
        <dbReference type="Pfam" id="PF02610"/>
    </source>
</evidence>